<feature type="chain" id="PRO_5044780973" evidence="4">
    <location>
        <begin position="27"/>
        <end position="363"/>
    </location>
</feature>
<protein>
    <submittedName>
        <fullName evidence="5">GDSL esterase/lipase-like protein</fullName>
    </submittedName>
</protein>
<feature type="signal peptide" evidence="4">
    <location>
        <begin position="1"/>
        <end position="26"/>
    </location>
</feature>
<keyword evidence="3" id="KW-0442">Lipid degradation</keyword>
<name>A0ABD1GAM9_SALDI</name>
<evidence type="ECO:0000256" key="4">
    <source>
        <dbReference type="SAM" id="SignalP"/>
    </source>
</evidence>
<dbReference type="AlphaFoldDB" id="A0ABD1GAM9"/>
<dbReference type="InterPro" id="IPR001087">
    <property type="entry name" value="GDSL"/>
</dbReference>
<evidence type="ECO:0000256" key="2">
    <source>
        <dbReference type="ARBA" id="ARBA00022801"/>
    </source>
</evidence>
<dbReference type="Pfam" id="PF00657">
    <property type="entry name" value="Lipase_GDSL"/>
    <property type="match status" value="1"/>
</dbReference>
<dbReference type="PANTHER" id="PTHR45648">
    <property type="entry name" value="GDSL LIPASE/ACYLHYDROLASE FAMILY PROTEIN (AFU_ORTHOLOGUE AFUA_4G14700)"/>
    <property type="match status" value="1"/>
</dbReference>
<accession>A0ABD1GAM9</accession>
<dbReference type="Gene3D" id="3.40.50.1110">
    <property type="entry name" value="SGNH hydrolase"/>
    <property type="match status" value="1"/>
</dbReference>
<dbReference type="InterPro" id="IPR036514">
    <property type="entry name" value="SGNH_hydro_sf"/>
</dbReference>
<dbReference type="SUPFAM" id="SSF52266">
    <property type="entry name" value="SGNH hydrolase"/>
    <property type="match status" value="1"/>
</dbReference>
<keyword evidence="6" id="KW-1185">Reference proteome</keyword>
<reference evidence="5 6" key="1">
    <citation type="submission" date="2024-06" db="EMBL/GenBank/DDBJ databases">
        <title>A chromosome level genome sequence of Diviner's sage (Salvia divinorum).</title>
        <authorList>
            <person name="Ford S.A."/>
            <person name="Ro D.-K."/>
            <person name="Ness R.W."/>
            <person name="Phillips M.A."/>
        </authorList>
    </citation>
    <scope>NUCLEOTIDE SEQUENCE [LARGE SCALE GENOMIC DNA]</scope>
    <source>
        <strain evidence="5">SAF-2024a</strain>
        <tissue evidence="5">Leaf</tissue>
    </source>
</reference>
<dbReference type="InterPro" id="IPR051058">
    <property type="entry name" value="GDSL_Est/Lipase"/>
</dbReference>
<dbReference type="CDD" id="cd01837">
    <property type="entry name" value="SGNH_plant_lipase_like"/>
    <property type="match status" value="1"/>
</dbReference>
<comment type="caution">
    <text evidence="5">The sequence shown here is derived from an EMBL/GenBank/DDBJ whole genome shotgun (WGS) entry which is preliminary data.</text>
</comment>
<keyword evidence="2" id="KW-0378">Hydrolase</keyword>
<dbReference type="GO" id="GO:0016042">
    <property type="term" value="P:lipid catabolic process"/>
    <property type="evidence" value="ECO:0007669"/>
    <property type="project" value="UniProtKB-KW"/>
</dbReference>
<dbReference type="GO" id="GO:0016787">
    <property type="term" value="F:hydrolase activity"/>
    <property type="evidence" value="ECO:0007669"/>
    <property type="project" value="UniProtKB-KW"/>
</dbReference>
<evidence type="ECO:0000313" key="6">
    <source>
        <dbReference type="Proteomes" id="UP001567538"/>
    </source>
</evidence>
<comment type="similarity">
    <text evidence="1">Belongs to the 'GDSL' lipolytic enzyme family.</text>
</comment>
<evidence type="ECO:0000256" key="1">
    <source>
        <dbReference type="ARBA" id="ARBA00008668"/>
    </source>
</evidence>
<evidence type="ECO:0000313" key="5">
    <source>
        <dbReference type="EMBL" id="KAL1541189.1"/>
    </source>
</evidence>
<sequence>MATISMPLCLSLLIICANSMPHLADATKKLVFILGDSTVDVGTNNYISSSLRANFPQNGVDFPKCQPTGRFSNGFNSADELAKLFQLKMSPPPFLYLLTLGSGFQQKLCKGVNFASGGAGLLDITNINNTVPLSEQIDQFTTVRNNFTAMKGEHASEVMLNKSLFFISIGSNDIFGYLNRSDATPPESFITMMLSAYSQHITTLYQHGARKFGIISVPPIGCCPFSRLIQLNSTGTNTCFPPMNDIAHAFHLALDGLLLNISSQLPGMKYSLGNSFNMTLDVINAPVNFSLFGTVDSACCGHGTLNAEGPCNKSASLCPDRDRYLFWDMFHPTREASYLAAQELYNGSTYVSPISFSQLEQDN</sequence>
<dbReference type="EMBL" id="JBEAFC010000009">
    <property type="protein sequence ID" value="KAL1541189.1"/>
    <property type="molecule type" value="Genomic_DNA"/>
</dbReference>
<evidence type="ECO:0000256" key="3">
    <source>
        <dbReference type="ARBA" id="ARBA00022963"/>
    </source>
</evidence>
<dbReference type="PANTHER" id="PTHR45648:SF17">
    <property type="entry name" value="GDSL ESTERASE_LIPASE"/>
    <property type="match status" value="1"/>
</dbReference>
<dbReference type="Proteomes" id="UP001567538">
    <property type="component" value="Unassembled WGS sequence"/>
</dbReference>
<dbReference type="InterPro" id="IPR035669">
    <property type="entry name" value="SGNH_plant_lipase-like"/>
</dbReference>
<gene>
    <name evidence="5" type="ORF">AAHA92_25442</name>
</gene>
<keyword evidence="3" id="KW-0443">Lipid metabolism</keyword>
<organism evidence="5 6">
    <name type="scientific">Salvia divinorum</name>
    <name type="common">Maria pastora</name>
    <name type="synonym">Diviner's sage</name>
    <dbReference type="NCBI Taxonomy" id="28513"/>
    <lineage>
        <taxon>Eukaryota</taxon>
        <taxon>Viridiplantae</taxon>
        <taxon>Streptophyta</taxon>
        <taxon>Embryophyta</taxon>
        <taxon>Tracheophyta</taxon>
        <taxon>Spermatophyta</taxon>
        <taxon>Magnoliopsida</taxon>
        <taxon>eudicotyledons</taxon>
        <taxon>Gunneridae</taxon>
        <taxon>Pentapetalae</taxon>
        <taxon>asterids</taxon>
        <taxon>lamiids</taxon>
        <taxon>Lamiales</taxon>
        <taxon>Lamiaceae</taxon>
        <taxon>Nepetoideae</taxon>
        <taxon>Mentheae</taxon>
        <taxon>Salviinae</taxon>
        <taxon>Salvia</taxon>
        <taxon>Salvia subgen. Calosphace</taxon>
    </lineage>
</organism>
<proteinExistence type="inferred from homology"/>
<keyword evidence="4" id="KW-0732">Signal</keyword>